<feature type="transmembrane region" description="Helical" evidence="14">
    <location>
        <begin position="4042"/>
        <end position="4060"/>
    </location>
</feature>
<evidence type="ECO:0000256" key="9">
    <source>
        <dbReference type="ARBA" id="ARBA00023180"/>
    </source>
</evidence>
<feature type="transmembrane region" description="Helical" evidence="14">
    <location>
        <begin position="4255"/>
        <end position="4278"/>
    </location>
</feature>
<feature type="transmembrane region" description="Helical" evidence="14">
    <location>
        <begin position="3683"/>
        <end position="3706"/>
    </location>
</feature>
<evidence type="ECO:0000256" key="12">
    <source>
        <dbReference type="SAM" id="Coils"/>
    </source>
</evidence>
<feature type="domain" description="Ion transport" evidence="15">
    <location>
        <begin position="3340"/>
        <end position="3574"/>
    </location>
</feature>
<keyword evidence="8 14" id="KW-0472">Membrane</keyword>
<dbReference type="InterPro" id="IPR043203">
    <property type="entry name" value="VGCC_Ca_Na"/>
</dbReference>
<keyword evidence="5" id="KW-0106">Calcium</keyword>
<feature type="transmembrane region" description="Helical" evidence="14">
    <location>
        <begin position="3370"/>
        <end position="3392"/>
    </location>
</feature>
<evidence type="ECO:0000256" key="2">
    <source>
        <dbReference type="ARBA" id="ARBA00022448"/>
    </source>
</evidence>
<feature type="compositionally biased region" description="Polar residues" evidence="13">
    <location>
        <begin position="481"/>
        <end position="505"/>
    </location>
</feature>
<feature type="region of interest" description="Disordered" evidence="13">
    <location>
        <begin position="477"/>
        <end position="507"/>
    </location>
</feature>
<evidence type="ECO:0000256" key="13">
    <source>
        <dbReference type="SAM" id="MobiDB-lite"/>
    </source>
</evidence>
<dbReference type="EMBL" id="JAENGZ010000173">
    <property type="protein sequence ID" value="KAG6966430.1"/>
    <property type="molecule type" value="Genomic_DNA"/>
</dbReference>
<comment type="subcellular location">
    <subcellularLocation>
        <location evidence="1">Cell membrane</location>
        <topology evidence="1">Multi-pass membrane protein</topology>
    </subcellularLocation>
</comment>
<sequence>MSSSTLALLAASDLPSSSQNDVANVATTALHLERYASELLLWLQRSDVAVPADDALFFFETRHPELLDDLPLLFAWLSLFLAQHEDASGVKAAPIAARAMQQLDTSGDMAAVADQFALKSALTLLYWKHECDRQQLRAEENDAVETASSRPRAAFQDDKGLLQWVLSHRDVPLTRQDIVDHVMEEYPVFAASKSAAALKVWTARFLKKHIPPQSLLASSSPTDTVQEVGGDVDTEAQLMPMETHQDAATGVAQVETTVTSPTPPQLPQSKCVEEAEAPVETQEVADEPSTQHTGKRRSGSGRYMLFSNEFKLHAVNMLDEGKSATQVAEELGLKNPNCLSYWRSIRDKLVTAERKRFRLAGGGRRSSCSFEDELLTWVSERHHHGQGTDVKAVLEYMKQYHSSFTEGKKEPTLRKWILRFFKRCWRAPSTSIDSQDAENRSREDAAETFNSLARMDAVPLVNRLHLSWQSVPGTKQAKLYSPSTSQLPRAGNNRPSGLSSSNKQILSPIEPGKSAALSARKRWQSCSTGVTVFEQKDPLMRYVLHVIRTGSPVRRSEIPRGKHIQRRMRPEEDVLYLVPCEAPPCGFRNVYWLTFADEGTVLREDHLASSLEYFTLGSHGLTRFIGGQGVEFSELAGWVDEKHAFDSMTNMKGLKRIQQMIFFFSWKRQAVRRRLHRVRERLASSLFTSHPIARQLLLNVRDVCAEIEHEAEREYVEADTSYTLERLAHIHRERVHEAKSAISKRIQALCGAIDDATRDISRYKEDQECSYAITDHEAFSKTLRLSSLRERMFTFLRVVDCHVAEAVYQHVALVVRDLRVRICGQPGAVQCVGAEERSGTLCGSGLSENASGQQVTYFIQAQESDKAVVAVPGLYVSLEDDVSFEGDVHAATMHFVPAKGEVLELVHTILMKYCVAMDGLPRVLTDRHFERVLTPFVPSTRRDFAASLSKPSHLVLGSYEPELRQMRAALELHFRRLGILQQEHLRCVRAIKVAERESPVETTRRNSITEIAEVDEEDGQLPGLPDLSSSAAAYELAQKTWSRFVRYANSAAPMLQVGYVLLDQRSFVDRLRSHVSKRVAEMDDALPLIYQQFLASLLEDVDGRIEKITKIPTNLEEANAWLTQVTSMMPSRPFRQRLDTKIANLGRLRKLIKERGLVSLEPGVQDSIRKLELTWESVIETLLVCLARVEERGSEHRRSVHDVITKVDEHISGQLQYIIKKFEEIPSGCEEERGDAGIPSSTDTSTKDDLVQQLEDLVAMDIERKSVVQQFEDYDREHRASMDMPPVQQPVWTSSLSSTSSEKLSAVSMTDKLPSELLLLYIITSLELRQWFESWKKMQDKWLGSPLTGVHPGTMINRIKQFRRRLGYASTRLSRLSSVLLQTLPLEQSPQHYEDEDHKECALFAKKDFELMRVFDSSIEAMSNCNRIFQAISGGAFSEARWTAMNQLLNVKNSGSNGGSHLTLRLMKEKCDAGQIEAFLDVCDECIVEAKLHVKLEQARQRLARIEVRVEETNYSVRCEGIAAALAQLDEISVDVNLCLFGQNPELQLCLELRTDLEHKVAVCEHILSYQKHWRLRCEATKLHEMDEFFSKRFSGGMQDNADTPEKSGHFRLPVAKIGRVKFWFTRLEEEMASMVLTDLKRGFEWATHDCDSSEFEDYDSLLPQSIATAFGLRFTFEMNQALRSDQHDAMCQQLQRLKVAARGRMDGLVVVRRVKKTISSSVRLENMLLLSKMQAEIMENVILLLEQGQQEDALFFWSMQCQTRIFVETTTTPNSTVQSSPGKHSKVERNELLPSIAHVQMPLGQEFVGWGRLAVVSPFTQRCSYALFSALRMHHTALVVPYNEKMLQHFHQAAPAGNINPHYPQPQAVTNLLVLPRHPGGISYGASAIFVPLESTEELQRSGLVQSIRTQFRAVAVSRPAIKYIVECVLIADGFTPEEIRELNVVQAFEAIDAGEAGSSGMFNVESLISRVIREARRLREQFRVMWDSNPLTEENKAMGGQFHVCTESSVASKMKIREGQCTFRQAFLSTIKTLSTEEQDKGGISIDLVNELLVRVFPLSTSGRLVTKSKGNEEAVAAAVTIYLESAYSLPTDCVQFELVMELWRALQTFPAALVYGSPGSGKTTCITALHRALVALEWSEQNQENEEVGRINSQAPSLTQLVILNPQLLTLDQFYRSIATACGTDDPVNWKQSSSSVKWVLVDGDVDGGVLDRLLESDNRASLTMVSLCCLQKKSLLQELSYLRLVELVAFAVLWGFAGHLAGSSRIKLENYVRAKSKEYSETKHLAELQRGLLDANYFEDVWDELHPREVEAARMKVETSLDDRHVHGILDWTRVPGAWFHPLDQHDSGAGSRAKMREETELFAARSRHSFVFLDDLDASEGITDKTQVEFVRTMLDHRVGFSTKHGGFQTVEKRIGAGMRLNDSDSSLSPTLARFVRHFVVLRAPTYTQKELLSVFRIKFQRHFIGELPQVTTERRLSVKGDMGGGGQQLPLEEVVLRASVDFAVEMAAFQQLGRSEHPCLALFNLHHVNTLLERTLVFASDLSAANTTTSEGTTLVQLGKAHQSWLSELKNIFLSNCPAESSKVEIKGPSDDMQKKILTLVRHLSEKYFSVAFRGNSEHNFPISVETLHFLQVVKYAILCQNVHSFMMRASPQAADPASQLDYFLSFLTNVTVTYRAKLQSRQKKILRLTTALETLAFARIKVVPTLERLKQQFELQCTKIDNELKAISLQQEVEGQDNSLTNQNDSPVDEELTVDPEMEEAQWVLKSRYDALMMMNTETKLRLEEISRFLVEWHHVAERLKDLVTKWTQELDQEQCKTEHEVVGVAVYISALRAYPHVTSLPKRDTCLSLLSDLILDNIVYDSSPGIERPFGLWGNKEAYFQRSRYRFLQVALLIISLISHGLAGGSKWKVLRGLKTARSLTLYSGLRRILKALMRAVPFLANVGTLAVFGLLAFSIFGLEAYSGSYDSQCTISPPDEVDYSFLFSSSSSSAASSTGTMAMEALEAIPRVYCSTNSSCASNSQMCQAVTPPSSHVNFDSGLSSLFLVFLVVAQDGWVTDIMKPVIESSSFFSVLFFVAIVASMVFLVVNLFVAVITTAFMNFTLDEEGDKEKPHYMGKLDPAMEETHVNMIMGATLVIEDSISSDDADADAGDGGQDVTTTDQTGTTDVGTSENTAIVKRDTSFSRLSVTSMAEEDLVSQPRNRRPASAPVYNKTVHNKGEYMNLLAKMHKWNSLRNLTVETTMQLIQNGVLMEELIGPLTRSLQNGNGDSLSEAAITPAPPLVPRKKAMTMEVIPDLDVLNFSTSTHALVMRNTSSTSPLFVKFQRFVLSKRFDDFITISILLNTLFLLVEYPNMNSELELILSVTEYIFGVIFLTEMIMRIVAMRGLRVYLSSTERIFDMVVVFCTTMNLILNNLETSFSGLNSASSLRTLRVTRLMMKYEGTRKLIQSVLKSSRGVMDVVVFMLVFQVINSIIGMQLFGGSHLVGKDGEVPRWNFDTFGRSFLTLLQVITGDQWSSITYDAVDAANPHWLMVPFLILNFIIGQYVLLNLFIAVILENFSISEEEAYQLQLAQIIAIPKELDIYEKIEEVGVRAFGEMDQLENVSNVKLRMFLGLDDRKEGDSKTGPPDADTLNCHSQESSTNLQNGLTMPQARNNHRMSSQRFSAWKKFCRQVAVNVWFSRLVQFMILVSCVCLVLDEPHPEMSMSPPSETFDFALTTLSRIALVVLFIELVVKVGASGFGFEYLRVTIFHSDEVLGYVHRQTYMENKWNQLDLTLLLLAIADEIITTINPTVTLSSVFRAGRVLRPLRMLNHNHEMKAILNAVARSLPHVGNVLSLCLIVYIIFGVVGRSLFSEQFYYCNDSEVASALECVGFYLVYPDGVLPLQEAAARGVPGGAILMPRVWQNARFSFDNIGAGFLTLLEMTSLKWVDKAFAAMDIAGVGKQPVTDASAQAAIFFVLYIYVGSLFVIRLFVGVLVEQFQRNNGTEILTESQKSWVDLEKFILLLKPLKSIPRPRIKVQAKMYDLCKHPYFSTGISIAIVLNLVLLLVSPRSEGGTSLSFKVIEIIFLMIFTLEALIKCIGLRQYYLLQPQGIFEVAILTGSIVAYFFATGYHSIIQAGRIFRMMRVLRFVHLNRGIYTVYQTFRASLRPLGQIFFLMFMIYFIFAIVARQLFGGVRYGPAMNSFSNFRTFGSATLLLFQIMSGDDWHLTMTDCMIQKPFCAERTSASTGRVYSDCGSVAGSAFFFITYVTLVVFVFLNLFIAVILENFRSCYLKSDVCAVSLLDFEAYREVFLRYDVQNTGYFPLWQLANFLSELPPGLRVDAHRERIAFLQLRTQAQAQWGPAVDGRKRPYFNELLRILCIHQLGIRSLPYEQQRDRVKQIFIYRAKVAQMLVDSYSDVHIRRHRHRT</sequence>
<organism evidence="16 17">
    <name type="scientific">Phytophthora cactorum</name>
    <dbReference type="NCBI Taxonomy" id="29920"/>
    <lineage>
        <taxon>Eukaryota</taxon>
        <taxon>Sar</taxon>
        <taxon>Stramenopiles</taxon>
        <taxon>Oomycota</taxon>
        <taxon>Peronosporomycetes</taxon>
        <taxon>Peronosporales</taxon>
        <taxon>Peronosporaceae</taxon>
        <taxon>Phytophthora</taxon>
    </lineage>
</organism>
<comment type="caution">
    <text evidence="16">The sequence shown here is derived from an EMBL/GenBank/DDBJ whole genome shotgun (WGS) entry which is preliminary data.</text>
</comment>
<feature type="transmembrane region" description="Helical" evidence="14">
    <location>
        <begin position="4072"/>
        <end position="4093"/>
    </location>
</feature>
<evidence type="ECO:0000256" key="5">
    <source>
        <dbReference type="ARBA" id="ARBA00022837"/>
    </source>
</evidence>
<evidence type="ECO:0000256" key="8">
    <source>
        <dbReference type="ARBA" id="ARBA00023136"/>
    </source>
</evidence>
<evidence type="ECO:0000256" key="14">
    <source>
        <dbReference type="SAM" id="Phobius"/>
    </source>
</evidence>
<dbReference type="OrthoDB" id="2984333at2759"/>
<feature type="compositionally biased region" description="Low complexity" evidence="13">
    <location>
        <begin position="3163"/>
        <end position="3178"/>
    </location>
</feature>
<keyword evidence="7" id="KW-0406">Ion transport</keyword>
<feature type="region of interest" description="Disordered" evidence="13">
    <location>
        <begin position="278"/>
        <end position="300"/>
    </location>
</feature>
<gene>
    <name evidence="16" type="ORF">JG687_00004839</name>
</gene>
<evidence type="ECO:0000259" key="15">
    <source>
        <dbReference type="Pfam" id="PF00520"/>
    </source>
</evidence>
<evidence type="ECO:0000256" key="1">
    <source>
        <dbReference type="ARBA" id="ARBA00004651"/>
    </source>
</evidence>
<dbReference type="Pfam" id="PF00520">
    <property type="entry name" value="Ion_trans"/>
    <property type="match status" value="4"/>
</dbReference>
<evidence type="ECO:0000256" key="6">
    <source>
        <dbReference type="ARBA" id="ARBA00022989"/>
    </source>
</evidence>
<feature type="transmembrane region" description="Helical" evidence="14">
    <location>
        <begin position="3726"/>
        <end position="3747"/>
    </location>
</feature>
<feature type="domain" description="Ion transport" evidence="15">
    <location>
        <begin position="4040"/>
        <end position="4287"/>
    </location>
</feature>
<comment type="similarity">
    <text evidence="10">Belongs to the calcium channel alpha-1 subunit (TC 1.A.1.11) family.</text>
</comment>
<evidence type="ECO:0000313" key="17">
    <source>
        <dbReference type="Proteomes" id="UP000688947"/>
    </source>
</evidence>
<evidence type="ECO:0000256" key="3">
    <source>
        <dbReference type="ARBA" id="ARBA00022475"/>
    </source>
</evidence>
<evidence type="ECO:0000256" key="4">
    <source>
        <dbReference type="ARBA" id="ARBA00022692"/>
    </source>
</evidence>
<feature type="transmembrane region" description="Helical" evidence="14">
    <location>
        <begin position="2947"/>
        <end position="2967"/>
    </location>
</feature>
<feature type="transmembrane region" description="Helical" evidence="14">
    <location>
        <begin position="3844"/>
        <end position="3863"/>
    </location>
</feature>
<evidence type="ECO:0000256" key="7">
    <source>
        <dbReference type="ARBA" id="ARBA00023065"/>
    </source>
</evidence>
<feature type="transmembrane region" description="Helical" evidence="14">
    <location>
        <begin position="3077"/>
        <end position="3102"/>
    </location>
</feature>
<evidence type="ECO:0000256" key="10">
    <source>
        <dbReference type="ARBA" id="ARBA00061395"/>
    </source>
</evidence>
<dbReference type="GO" id="GO:0001518">
    <property type="term" value="C:voltage-gated sodium channel complex"/>
    <property type="evidence" value="ECO:0007669"/>
    <property type="project" value="TreeGrafter"/>
</dbReference>
<feature type="transmembrane region" description="Helical" evidence="14">
    <location>
        <begin position="3539"/>
        <end position="3565"/>
    </location>
</feature>
<feature type="transmembrane region" description="Helical" evidence="14">
    <location>
        <begin position="3341"/>
        <end position="3358"/>
    </location>
</feature>
<reference evidence="16" key="1">
    <citation type="submission" date="2021-01" db="EMBL/GenBank/DDBJ databases">
        <title>Phytophthora aleatoria, a newly-described species from Pinus radiata is distinct from Phytophthora cactorum isolates based on comparative genomics.</title>
        <authorList>
            <person name="Mcdougal R."/>
            <person name="Panda P."/>
            <person name="Williams N."/>
            <person name="Studholme D.J."/>
        </authorList>
    </citation>
    <scope>NUCLEOTIDE SEQUENCE</scope>
    <source>
        <strain evidence="16">NZFS 3830</strain>
    </source>
</reference>
<dbReference type="PANTHER" id="PTHR10037:SF62">
    <property type="entry name" value="SODIUM CHANNEL PROTEIN 60E"/>
    <property type="match status" value="1"/>
</dbReference>
<proteinExistence type="inferred from homology"/>
<dbReference type="VEuPathDB" id="FungiDB:PC110_g4207"/>
<feature type="domain" description="Ion transport" evidence="15">
    <location>
        <begin position="3688"/>
        <end position="3994"/>
    </location>
</feature>
<feature type="transmembrane region" description="Helical" evidence="14">
    <location>
        <begin position="4197"/>
        <end position="4214"/>
    </location>
</feature>
<dbReference type="PANTHER" id="PTHR10037">
    <property type="entry name" value="VOLTAGE-GATED CATION CHANNEL CALCIUM AND SODIUM"/>
    <property type="match status" value="1"/>
</dbReference>
<protein>
    <recommendedName>
        <fullName evidence="11">Calcium-channel protein CCH1</fullName>
    </recommendedName>
</protein>
<keyword evidence="3" id="KW-1003">Cell membrane</keyword>
<feature type="transmembrane region" description="Helical" evidence="14">
    <location>
        <begin position="3469"/>
        <end position="3488"/>
    </location>
</feature>
<keyword evidence="12" id="KW-0175">Coiled coil</keyword>
<keyword evidence="2" id="KW-0813">Transport</keyword>
<dbReference type="InterPro" id="IPR005821">
    <property type="entry name" value="Ion_trans_dom"/>
</dbReference>
<feature type="region of interest" description="Disordered" evidence="13">
    <location>
        <begin position="3153"/>
        <end position="3182"/>
    </location>
</feature>
<keyword evidence="4 14" id="KW-0812">Transmembrane</keyword>
<feature type="transmembrane region" description="Helical" evidence="14">
    <location>
        <begin position="4166"/>
        <end position="4185"/>
    </location>
</feature>
<keyword evidence="6 14" id="KW-1133">Transmembrane helix</keyword>
<name>A0A8T1UMS8_9STRA</name>
<evidence type="ECO:0000313" key="16">
    <source>
        <dbReference type="EMBL" id="KAG6966430.1"/>
    </source>
</evidence>
<feature type="transmembrane region" description="Helical" evidence="14">
    <location>
        <begin position="4105"/>
        <end position="4127"/>
    </location>
</feature>
<feature type="domain" description="Ion transport" evidence="15">
    <location>
        <begin position="2884"/>
        <end position="3112"/>
    </location>
</feature>
<feature type="transmembrane region" description="Helical" evidence="14">
    <location>
        <begin position="3964"/>
        <end position="3984"/>
    </location>
</feature>
<dbReference type="Proteomes" id="UP000688947">
    <property type="component" value="Unassembled WGS sequence"/>
</dbReference>
<feature type="transmembrane region" description="Helical" evidence="14">
    <location>
        <begin position="2893"/>
        <end position="2911"/>
    </location>
</feature>
<dbReference type="VEuPathDB" id="FungiDB:PC110_g4206"/>
<dbReference type="GO" id="GO:0005248">
    <property type="term" value="F:voltage-gated sodium channel activity"/>
    <property type="evidence" value="ECO:0007669"/>
    <property type="project" value="TreeGrafter"/>
</dbReference>
<dbReference type="FunFam" id="1.10.287.70:FF:000093">
    <property type="entry name" value="Calcium channel subunit Cch1"/>
    <property type="match status" value="1"/>
</dbReference>
<keyword evidence="9" id="KW-0325">Glycoprotein</keyword>
<accession>A0A8T1UMS8</accession>
<evidence type="ECO:0000256" key="11">
    <source>
        <dbReference type="ARBA" id="ARBA00067459"/>
    </source>
</evidence>
<feature type="coiled-coil region" evidence="12">
    <location>
        <begin position="1489"/>
        <end position="1516"/>
    </location>
</feature>